<dbReference type="GO" id="GO:0007019">
    <property type="term" value="P:microtubule depolymerization"/>
    <property type="evidence" value="ECO:0007669"/>
    <property type="project" value="TreeGrafter"/>
</dbReference>
<feature type="compositionally biased region" description="Basic and acidic residues" evidence="2">
    <location>
        <begin position="1554"/>
        <end position="1569"/>
    </location>
</feature>
<comment type="caution">
    <text evidence="4">The sequence shown here is derived from an EMBL/GenBank/DDBJ whole genome shotgun (WGS) entry which is preliminary data.</text>
</comment>
<evidence type="ECO:0000313" key="5">
    <source>
        <dbReference type="Proteomes" id="UP000322234"/>
    </source>
</evidence>
<feature type="coiled-coil region" evidence="1">
    <location>
        <begin position="225"/>
        <end position="284"/>
    </location>
</feature>
<dbReference type="PANTHER" id="PTHR21740">
    <property type="entry name" value="NCK-ASSOCIATED PROTEIN 5"/>
    <property type="match status" value="1"/>
</dbReference>
<feature type="compositionally biased region" description="Polar residues" evidence="2">
    <location>
        <begin position="1846"/>
        <end position="1862"/>
    </location>
</feature>
<feature type="region of interest" description="Disordered" evidence="2">
    <location>
        <begin position="389"/>
        <end position="408"/>
    </location>
</feature>
<feature type="compositionally biased region" description="Polar residues" evidence="2">
    <location>
        <begin position="1807"/>
        <end position="1825"/>
    </location>
</feature>
<feature type="region of interest" description="Disordered" evidence="2">
    <location>
        <begin position="1801"/>
        <end position="1862"/>
    </location>
</feature>
<feature type="region of interest" description="Disordered" evidence="2">
    <location>
        <begin position="186"/>
        <end position="216"/>
    </location>
</feature>
<feature type="compositionally biased region" description="Polar residues" evidence="2">
    <location>
        <begin position="814"/>
        <end position="825"/>
    </location>
</feature>
<dbReference type="GO" id="GO:0001578">
    <property type="term" value="P:microtubule bundle formation"/>
    <property type="evidence" value="ECO:0007669"/>
    <property type="project" value="TreeGrafter"/>
</dbReference>
<gene>
    <name evidence="4" type="ORF">E5288_WYG000447</name>
</gene>
<feature type="region of interest" description="Disordered" evidence="2">
    <location>
        <begin position="1194"/>
        <end position="1499"/>
    </location>
</feature>
<feature type="region of interest" description="Disordered" evidence="2">
    <location>
        <begin position="771"/>
        <end position="999"/>
    </location>
</feature>
<feature type="compositionally biased region" description="Basic and acidic residues" evidence="2">
    <location>
        <begin position="1273"/>
        <end position="1283"/>
    </location>
</feature>
<sequence>MPVSLCPEKDGQLIMYFCFSREKLAVARLQREVAQRRSEGAMCISVMALFTVLVLVSGNTVRILEGLTLSDALLGAFVLTSVSGTERKFQVFLSYLLKCLHFKDMHEKLIHELEEERHLRLQSEKRLQEVTLESERNRIQMRGLQQQFSRMEETVRNLLQSQGPPEQKKEETVNIMVYQEKLSEEERKHKAALEGRRMALDEDSRSEGSSADEGKGKTKWLLERLKALEAENSALALENENQREQYERCLDEVANQVVQALLTQKDLREECVKLKTRVFDLEQQNRTLSILFQQRVRPTSDLLLQKLHSRILDLSSGDLLSDVEGSQSLTHSRTDVEMHGCQLNTKAGTPALKCPGTGIAVSGHLCPRSSYSSSELSLSSTCSEYSSGSSYTWHDGKNLRKRQSSQNWDKRLSIDSSLPSGFASPTDELPPTRIKESHILEGLRKLQKRKVLLEPPSVITKWGYKDCMNSNEGIYSPGIKSSSLKEYPPCKPTDTGSPCTDPHKSFVYDTDSHDEADEDASSLASVQVVPNQGCRLHSCKLTHSVSDSLFGWELNGKHCSEVTSSVYSRERPEKLTGCASNCPLEQKLCPGMQGPRVQREKVSPSQGCQALSLQPSDTDDPETLDELHIESSDEKSPSDLSATADTDQSTENLDILTRFEKSSCGSPEEEENQVPVHLESRPKTFSFIKQQRVVKRTSSEECITVIFDAEDGEPIEFSSHQTGLVTVTRKEISIHQAPAGPQMEHTELSPQGIAHLQPGAAARDYPFLKRSEEETERNIPRDEVDDPAMTPAVSFHPRTVTQNTQRLAKPTHVTPCQSHSRSSVGTGVCQKKSLTKIPTRGKSSPQKSRVREPEASLMMPSAGSVTLEKSPAPGKLSQFKKTEGPAPLFDLQPDSHIPKPPTQLPHGSKMSSRRDWVQSSKNQMLASQLLSRPPTERSDDGEPPTRDKHCDPGPEAGVKSPSPPSPPGRSVSLLIRPSYDFLPPPSSAKSESRVSTETARMVLKSPPLKGSSAPVIYFNQTLTDVQGKKPSVAFKKPIFTPSPPSAETAIQMRCPAHSPSSSFAVMVPEPPKVSPKRNAPRAPPHQTLGTTQNNTGLQTPKNYASPREPLEIPSSKGVSPGRKEKLSGSVSASSKPSFLGVNESPSSQVNSPLSSASFKSHNPLHGCQNLHERGLKTRLPVGLKVFMKSPQLLRKSSTVPGKQEKDSLNEASKTSVAVSKAKPGASRNPASLETTGAERNTSPVSLPAQESLAKGLPLERAMPESLENSMPGADRKDGVENRSVKRSLSSSKPHLKPALGMNGAKARSQSFSAHSGEKPPTPPTEGLGKVRTQIITNTAERGNSLTRQSSSIEGSPSKSASTPVSDGLPSTGKPLGHPSPRQGSLGSTGSSSSQHGSPSKLPLRIPPKSEEPLTPAGTEEQQAYAQGEGPRVTVPEEPGSDHCRCPLTPTDSSGGPQSLGRTPHPSSFTASRTSKLETSGRYPDTSTTRAGVVSPEAPLSPTIEEKVMLCIQENVEKGQVQTKSTSVEAKPKPGPSFASWFGFRRSRLPALSSRKMDVSKTKAEKKDAKGLGFGNKQLKSERKKEKKKPELQCEMENELHRDIELADGPDSGLQNRNNPKTPPDIFDQVKFESRNRPSPVPCSAKDTFMTELLNRVDKKAAQQTESGSNSLSCRSVLKGSSQGSCLTSSSLSTQGNHKKNIKTKADMEKPKGSLVREANDHLQEDEEDTVADSAFQSHTIETNCQMRTLDSGIGTFPLPDSGTRAAGRYIRQADSPEDTDPILSLQPALCAASSIRAQTLEREVPSSADSQGSADNAIVHSTSDPIMTARGTRPLQSLLPKPASSGKINSQMKSEAEPRSQNCSSFQYVENTMASKPLPAWEGDDAAAETQDKAPRMCAYSASGSSDSDSDPDYGNNGFGAGRGKLVKAMKSTTPGFALQIQCYQCEEFQLNNDCSSPEFIVNCTVNVQDMCQKEVMEQSAGIMYRKSCASSAACLIASAGYQSFCSPGKLNSVCISCCNTPLCNGPRPKKRSSSATALRPWLPSTILLLKIALFLAHC</sequence>
<feature type="compositionally biased region" description="Basic and acidic residues" evidence="2">
    <location>
        <begin position="1578"/>
        <end position="1604"/>
    </location>
</feature>
<dbReference type="InterPro" id="IPR045860">
    <property type="entry name" value="Snake_toxin-like_sf"/>
</dbReference>
<feature type="region of interest" description="Disordered" evidence="2">
    <location>
        <begin position="1054"/>
        <end position="1169"/>
    </location>
</feature>
<name>A0A6B0QTZ6_9CETA</name>
<feature type="domain" description="Nck-associated protein 5 C-terminal" evidence="3">
    <location>
        <begin position="1500"/>
        <end position="1807"/>
    </location>
</feature>
<keyword evidence="1" id="KW-0175">Coiled coil</keyword>
<evidence type="ECO:0000256" key="1">
    <source>
        <dbReference type="SAM" id="Coils"/>
    </source>
</evidence>
<dbReference type="InterPro" id="IPR032769">
    <property type="entry name" value="NCKAP5_C"/>
</dbReference>
<dbReference type="Proteomes" id="UP000322234">
    <property type="component" value="Unassembled WGS sequence"/>
</dbReference>
<feature type="region of interest" description="Disordered" evidence="2">
    <location>
        <begin position="1684"/>
        <end position="1712"/>
    </location>
</feature>
<feature type="compositionally biased region" description="Polar residues" evidence="2">
    <location>
        <begin position="1333"/>
        <end position="1364"/>
    </location>
</feature>
<dbReference type="GO" id="GO:0035371">
    <property type="term" value="C:microtubule plus-end"/>
    <property type="evidence" value="ECO:0007669"/>
    <property type="project" value="TreeGrafter"/>
</dbReference>
<feature type="compositionally biased region" description="Polar residues" evidence="2">
    <location>
        <begin position="987"/>
        <end position="998"/>
    </location>
</feature>
<feature type="compositionally biased region" description="Basic and acidic residues" evidence="2">
    <location>
        <begin position="934"/>
        <end position="952"/>
    </location>
</feature>
<feature type="compositionally biased region" description="Low complexity" evidence="2">
    <location>
        <begin position="1684"/>
        <end position="1694"/>
    </location>
</feature>
<dbReference type="PANTHER" id="PTHR21740:SF0">
    <property type="entry name" value="NCK-ASSOCIATED PROTEIN 5"/>
    <property type="match status" value="1"/>
</dbReference>
<dbReference type="InterPro" id="IPR026163">
    <property type="entry name" value="Nckap5l"/>
</dbReference>
<feature type="region of interest" description="Disordered" evidence="2">
    <location>
        <begin position="1517"/>
        <end position="1540"/>
    </location>
</feature>
<accession>A0A6B0QTZ6</accession>
<feature type="compositionally biased region" description="Polar residues" evidence="2">
    <location>
        <begin position="638"/>
        <end position="652"/>
    </location>
</feature>
<dbReference type="CDD" id="cd23559">
    <property type="entry name" value="TFP_LU_ECD_LYPD1"/>
    <property type="match status" value="1"/>
</dbReference>
<evidence type="ECO:0000259" key="3">
    <source>
        <dbReference type="Pfam" id="PF15246"/>
    </source>
</evidence>
<evidence type="ECO:0000256" key="2">
    <source>
        <dbReference type="SAM" id="MobiDB-lite"/>
    </source>
</evidence>
<feature type="compositionally biased region" description="Polar residues" evidence="2">
    <location>
        <begin position="1449"/>
        <end position="1477"/>
    </location>
</feature>
<protein>
    <recommendedName>
        <fullName evidence="3">Nck-associated protein 5 C-terminal domain-containing protein</fullName>
    </recommendedName>
</protein>
<keyword evidence="5" id="KW-1185">Reference proteome</keyword>
<feature type="region of interest" description="Disordered" evidence="2">
    <location>
        <begin position="1552"/>
        <end position="1643"/>
    </location>
</feature>
<feature type="compositionally biased region" description="Low complexity" evidence="2">
    <location>
        <begin position="1144"/>
        <end position="1157"/>
    </location>
</feature>
<dbReference type="EMBL" id="VBQZ03000001">
    <property type="protein sequence ID" value="MXQ79064.1"/>
    <property type="molecule type" value="Genomic_DNA"/>
</dbReference>
<feature type="compositionally biased region" description="Low complexity" evidence="2">
    <location>
        <begin position="1383"/>
        <end position="1399"/>
    </location>
</feature>
<feature type="compositionally biased region" description="Polar residues" evidence="2">
    <location>
        <begin position="603"/>
        <end position="616"/>
    </location>
</feature>
<evidence type="ECO:0000313" key="4">
    <source>
        <dbReference type="EMBL" id="MXQ79064.1"/>
    </source>
</evidence>
<organism evidence="4 5">
    <name type="scientific">Bos mutus</name>
    <name type="common">wild yak</name>
    <dbReference type="NCBI Taxonomy" id="72004"/>
    <lineage>
        <taxon>Eukaryota</taxon>
        <taxon>Metazoa</taxon>
        <taxon>Chordata</taxon>
        <taxon>Craniata</taxon>
        <taxon>Vertebrata</taxon>
        <taxon>Euteleostomi</taxon>
        <taxon>Mammalia</taxon>
        <taxon>Eutheria</taxon>
        <taxon>Laurasiatheria</taxon>
        <taxon>Artiodactyla</taxon>
        <taxon>Ruminantia</taxon>
        <taxon>Pecora</taxon>
        <taxon>Bovidae</taxon>
        <taxon>Bovinae</taxon>
        <taxon>Bos</taxon>
    </lineage>
</organism>
<proteinExistence type="predicted"/>
<feature type="compositionally biased region" description="Polar residues" evidence="2">
    <location>
        <begin position="917"/>
        <end position="930"/>
    </location>
</feature>
<reference evidence="4" key="1">
    <citation type="submission" date="2019-10" db="EMBL/GenBank/DDBJ databases">
        <title>The sequence and de novo assembly of the wild yak genome.</title>
        <authorList>
            <person name="Liu Y."/>
        </authorList>
    </citation>
    <scope>NUCLEOTIDE SEQUENCE [LARGE SCALE GENOMIC DNA]</scope>
    <source>
        <strain evidence="4">WY2019</strain>
    </source>
</reference>
<feature type="compositionally biased region" description="Polar residues" evidence="2">
    <location>
        <begin position="1228"/>
        <end position="1244"/>
    </location>
</feature>
<feature type="compositionally biased region" description="Polar residues" evidence="2">
    <location>
        <begin position="1087"/>
        <end position="1102"/>
    </location>
</feature>
<feature type="region of interest" description="Disordered" evidence="2">
    <location>
        <begin position="593"/>
        <end position="653"/>
    </location>
</feature>
<feature type="compositionally biased region" description="Basic and acidic residues" evidence="2">
    <location>
        <begin position="771"/>
        <end position="782"/>
    </location>
</feature>
<dbReference type="Pfam" id="PF15246">
    <property type="entry name" value="NCKAP5"/>
    <property type="match status" value="1"/>
</dbReference>
<feature type="compositionally biased region" description="Basic and acidic residues" evidence="2">
    <location>
        <begin position="625"/>
        <end position="637"/>
    </location>
</feature>
<dbReference type="SUPFAM" id="SSF57302">
    <property type="entry name" value="Snake toxin-like"/>
    <property type="match status" value="1"/>
</dbReference>